<reference evidence="1 2" key="1">
    <citation type="submission" date="2021-03" db="EMBL/GenBank/DDBJ databases">
        <title>Caproiciproducens sp. nov. isolated from feces of cow.</title>
        <authorList>
            <person name="Choi J.-Y."/>
        </authorList>
    </citation>
    <scope>NUCLEOTIDE SEQUENCE [LARGE SCALE GENOMIC DNA]</scope>
    <source>
        <strain evidence="1 2">AGMB10547</strain>
    </source>
</reference>
<evidence type="ECO:0000313" key="1">
    <source>
        <dbReference type="EMBL" id="MBW7573958.1"/>
    </source>
</evidence>
<dbReference type="EMBL" id="JAGFNZ010000007">
    <property type="protein sequence ID" value="MBW7573958.1"/>
    <property type="molecule type" value="Genomic_DNA"/>
</dbReference>
<organism evidence="1 2">
    <name type="scientific">Caproiciproducens faecalis</name>
    <dbReference type="NCBI Taxonomy" id="2820301"/>
    <lineage>
        <taxon>Bacteria</taxon>
        <taxon>Bacillati</taxon>
        <taxon>Bacillota</taxon>
        <taxon>Clostridia</taxon>
        <taxon>Eubacteriales</taxon>
        <taxon>Acutalibacteraceae</taxon>
        <taxon>Caproiciproducens</taxon>
    </lineage>
</organism>
<keyword evidence="2" id="KW-1185">Reference proteome</keyword>
<proteinExistence type="predicted"/>
<comment type="caution">
    <text evidence="1">The sequence shown here is derived from an EMBL/GenBank/DDBJ whole genome shotgun (WGS) entry which is preliminary data.</text>
</comment>
<sequence length="48" mass="5778">MKYWMHPLMEHWTMAEPSLNIVKTPSKMPYEVLPKVLGYEKIDRCRKA</sequence>
<dbReference type="Proteomes" id="UP000719942">
    <property type="component" value="Unassembled WGS sequence"/>
</dbReference>
<gene>
    <name evidence="1" type="ORF">J5W02_14180</name>
</gene>
<name>A0ABS7DRM4_9FIRM</name>
<evidence type="ECO:0000313" key="2">
    <source>
        <dbReference type="Proteomes" id="UP000719942"/>
    </source>
</evidence>
<protein>
    <submittedName>
        <fullName evidence="1">Uncharacterized protein</fullName>
    </submittedName>
</protein>
<dbReference type="RefSeq" id="WP_219966369.1">
    <property type="nucleotide sequence ID" value="NZ_JAGFNZ010000007.1"/>
</dbReference>
<accession>A0ABS7DRM4</accession>